<dbReference type="Proteomes" id="UP000790347">
    <property type="component" value="Unassembled WGS sequence"/>
</dbReference>
<dbReference type="InterPro" id="IPR006816">
    <property type="entry name" value="ELMO_dom"/>
</dbReference>
<dbReference type="PROSITE" id="PS51335">
    <property type="entry name" value="ELMO"/>
    <property type="match status" value="1"/>
</dbReference>
<evidence type="ECO:0000259" key="1">
    <source>
        <dbReference type="PROSITE" id="PS51335"/>
    </source>
</evidence>
<dbReference type="PANTHER" id="PTHR12771">
    <property type="entry name" value="ENGULFMENT AND CELL MOTILITY"/>
    <property type="match status" value="1"/>
</dbReference>
<organism evidence="2 3">
    <name type="scientific">Dermatophagoides farinae</name>
    <name type="common">American house dust mite</name>
    <dbReference type="NCBI Taxonomy" id="6954"/>
    <lineage>
        <taxon>Eukaryota</taxon>
        <taxon>Metazoa</taxon>
        <taxon>Ecdysozoa</taxon>
        <taxon>Arthropoda</taxon>
        <taxon>Chelicerata</taxon>
        <taxon>Arachnida</taxon>
        <taxon>Acari</taxon>
        <taxon>Acariformes</taxon>
        <taxon>Sarcoptiformes</taxon>
        <taxon>Astigmata</taxon>
        <taxon>Psoroptidia</taxon>
        <taxon>Analgoidea</taxon>
        <taxon>Pyroglyphidae</taxon>
        <taxon>Dermatophagoidinae</taxon>
        <taxon>Dermatophagoides</taxon>
    </lineage>
</organism>
<dbReference type="GO" id="GO:0005096">
    <property type="term" value="F:GTPase activator activity"/>
    <property type="evidence" value="ECO:0007669"/>
    <property type="project" value="TreeGrafter"/>
</dbReference>
<gene>
    <name evidence="2" type="primary">ELMOD1</name>
    <name evidence="2" type="ORF">DERF_013738</name>
</gene>
<feature type="domain" description="ELMO" evidence="1">
    <location>
        <begin position="145"/>
        <end position="301"/>
    </location>
</feature>
<evidence type="ECO:0000313" key="2">
    <source>
        <dbReference type="EMBL" id="KAH9497778.1"/>
    </source>
</evidence>
<dbReference type="PANTHER" id="PTHR12771:SF51">
    <property type="entry name" value="LD01482P"/>
    <property type="match status" value="1"/>
</dbReference>
<dbReference type="AlphaFoldDB" id="A0A922HQD2"/>
<comment type="caution">
    <text evidence="2">The sequence shown here is derived from an EMBL/GenBank/DDBJ whole genome shotgun (WGS) entry which is preliminary data.</text>
</comment>
<accession>A0A922HQD2</accession>
<protein>
    <submittedName>
        <fullName evidence="2">ELMO domain-containing protein 1</fullName>
    </submittedName>
</protein>
<reference evidence="2" key="1">
    <citation type="submission" date="2013-05" db="EMBL/GenBank/DDBJ databases">
        <authorList>
            <person name="Yim A.K.Y."/>
            <person name="Chan T.F."/>
            <person name="Ji K.M."/>
            <person name="Liu X.Y."/>
            <person name="Zhou J.W."/>
            <person name="Li R.Q."/>
            <person name="Yang K.Y."/>
            <person name="Li J."/>
            <person name="Li M."/>
            <person name="Law P.T.W."/>
            <person name="Wu Y.L."/>
            <person name="Cai Z.L."/>
            <person name="Qin H."/>
            <person name="Bao Y."/>
            <person name="Leung R.K.K."/>
            <person name="Ng P.K.S."/>
            <person name="Zou J."/>
            <person name="Zhong X.J."/>
            <person name="Ran P.X."/>
            <person name="Zhong N.S."/>
            <person name="Liu Z.G."/>
            <person name="Tsui S.K.W."/>
        </authorList>
    </citation>
    <scope>NUCLEOTIDE SEQUENCE</scope>
    <source>
        <strain evidence="2">Derf</strain>
        <tissue evidence="2">Whole organism</tissue>
    </source>
</reference>
<keyword evidence="3" id="KW-1185">Reference proteome</keyword>
<name>A0A922HQD2_DERFA</name>
<reference evidence="2" key="2">
    <citation type="journal article" date="2022" name="Res Sq">
        <title>Comparative Genomics Reveals Insights into the Divergent Evolution of Astigmatic Mites and Household Pest Adaptations.</title>
        <authorList>
            <person name="Xiong Q."/>
            <person name="Wan A.T.-Y."/>
            <person name="Liu X.-Y."/>
            <person name="Fung C.S.-H."/>
            <person name="Xiao X."/>
            <person name="Malainual N."/>
            <person name="Hou J."/>
            <person name="Wang L."/>
            <person name="Wang M."/>
            <person name="Yang K."/>
            <person name="Cui Y."/>
            <person name="Leung E."/>
            <person name="Nong W."/>
            <person name="Shin S.-K."/>
            <person name="Au S."/>
            <person name="Jeong K.Y."/>
            <person name="Chew F.T."/>
            <person name="Hui J."/>
            <person name="Leung T.F."/>
            <person name="Tungtrongchitr A."/>
            <person name="Zhong N."/>
            <person name="Liu Z."/>
            <person name="Tsui S."/>
        </authorList>
    </citation>
    <scope>NUCLEOTIDE SEQUENCE</scope>
    <source>
        <strain evidence="2">Derf</strain>
        <tissue evidence="2">Whole organism</tissue>
    </source>
</reference>
<dbReference type="OrthoDB" id="67155at2759"/>
<dbReference type="Pfam" id="PF04727">
    <property type="entry name" value="ELMO_CED12"/>
    <property type="match status" value="1"/>
</dbReference>
<dbReference type="InterPro" id="IPR050868">
    <property type="entry name" value="ELMO_domain-containing"/>
</dbReference>
<evidence type="ECO:0000313" key="3">
    <source>
        <dbReference type="Proteomes" id="UP000790347"/>
    </source>
</evidence>
<proteinExistence type="predicted"/>
<sequence length="317" mass="36992">MYIIGQLYNLLLTTIYFFFRKLLKGFLRKTTGLCELQRICYSADYSNAYRSKSVEQSLKLSKSPVLQKIDTELTGIALADQLVNRWEIVEKAVEATLVTKCINTNIHVDFTQPYRICLVQIYGYRQLIARLDRLRAIAFDSDNKSHRKLLETLWENLCPDRKLDGLISKQWTEIGFQGNDPSTDFRGMGLLSLENLVFFATVFGEYARNILSHSLHPTYGYPFAAVGINITHLALNLLRMNHLQTHLFNSETRLYVIEDFHKIYAYLFVSFDKLWIRSKPSSVMEFSHIRDKFEAAVIEKLNDDRSMFHWDPYLETI</sequence>
<dbReference type="EMBL" id="ASGP02000007">
    <property type="protein sequence ID" value="KAH9497778.1"/>
    <property type="molecule type" value="Genomic_DNA"/>
</dbReference>